<organism evidence="2 3">
    <name type="scientific">Dipteronia dyeriana</name>
    <dbReference type="NCBI Taxonomy" id="168575"/>
    <lineage>
        <taxon>Eukaryota</taxon>
        <taxon>Viridiplantae</taxon>
        <taxon>Streptophyta</taxon>
        <taxon>Embryophyta</taxon>
        <taxon>Tracheophyta</taxon>
        <taxon>Spermatophyta</taxon>
        <taxon>Magnoliopsida</taxon>
        <taxon>eudicotyledons</taxon>
        <taxon>Gunneridae</taxon>
        <taxon>Pentapetalae</taxon>
        <taxon>rosids</taxon>
        <taxon>malvids</taxon>
        <taxon>Sapindales</taxon>
        <taxon>Sapindaceae</taxon>
        <taxon>Hippocastanoideae</taxon>
        <taxon>Acereae</taxon>
        <taxon>Dipteronia</taxon>
    </lineage>
</organism>
<evidence type="ECO:0000313" key="2">
    <source>
        <dbReference type="EMBL" id="KAK2658264.1"/>
    </source>
</evidence>
<accession>A0AAD9XF19</accession>
<evidence type="ECO:0000313" key="3">
    <source>
        <dbReference type="Proteomes" id="UP001280121"/>
    </source>
</evidence>
<name>A0AAD9XF19_9ROSI</name>
<proteinExistence type="predicted"/>
<gene>
    <name evidence="2" type="ORF">Ddye_004797</name>
</gene>
<dbReference type="InterPro" id="IPR004332">
    <property type="entry name" value="Transposase_MuDR"/>
</dbReference>
<dbReference type="AlphaFoldDB" id="A0AAD9XF19"/>
<dbReference type="EMBL" id="JANJYI010000002">
    <property type="protein sequence ID" value="KAK2658264.1"/>
    <property type="molecule type" value="Genomic_DNA"/>
</dbReference>
<dbReference type="PANTHER" id="PTHR31973:SF187">
    <property type="entry name" value="MUTATOR TRANSPOSASE MUDRA PROTEIN"/>
    <property type="match status" value="1"/>
</dbReference>
<reference evidence="2" key="1">
    <citation type="journal article" date="2023" name="Plant J.">
        <title>Genome sequences and population genomics provide insights into the demographic history, inbreeding, and mutation load of two 'living fossil' tree species of Dipteronia.</title>
        <authorList>
            <person name="Feng Y."/>
            <person name="Comes H.P."/>
            <person name="Chen J."/>
            <person name="Zhu S."/>
            <person name="Lu R."/>
            <person name="Zhang X."/>
            <person name="Li P."/>
            <person name="Qiu J."/>
            <person name="Olsen K.M."/>
            <person name="Qiu Y."/>
        </authorList>
    </citation>
    <scope>NUCLEOTIDE SEQUENCE</scope>
    <source>
        <strain evidence="2">KIB01</strain>
    </source>
</reference>
<keyword evidence="3" id="KW-1185">Reference proteome</keyword>
<dbReference type="Proteomes" id="UP001280121">
    <property type="component" value="Unassembled WGS sequence"/>
</dbReference>
<sequence length="221" mass="25861">MEVFEVVIHYETTVHDVDDEFFSDSDEENNKAKLARLIDGNPFKQITGGEIEFKVGEIHDSVFTLRTLLIDYDIQEGINFVKVKNDNDRLTYKCKWKGCSWRIHASHMIDGVTMIVKTYNPNHYCHRVYKNVEAKVTWIASKFELLVKSNPDIKIGVIVDLLRDRFKVNVDALRLYKAKRRALDGLEREHVECFGLLRRVEIVRYVSFFNVRCDDVTILIT</sequence>
<evidence type="ECO:0000259" key="1">
    <source>
        <dbReference type="Pfam" id="PF03108"/>
    </source>
</evidence>
<protein>
    <recommendedName>
        <fullName evidence="1">Transposase MuDR plant domain-containing protein</fullName>
    </recommendedName>
</protein>
<feature type="domain" description="Transposase MuDR plant" evidence="1">
    <location>
        <begin position="51"/>
        <end position="110"/>
    </location>
</feature>
<comment type="caution">
    <text evidence="2">The sequence shown here is derived from an EMBL/GenBank/DDBJ whole genome shotgun (WGS) entry which is preliminary data.</text>
</comment>
<dbReference type="Pfam" id="PF03108">
    <property type="entry name" value="DBD_Tnp_Mut"/>
    <property type="match status" value="1"/>
</dbReference>
<dbReference type="PANTHER" id="PTHR31973">
    <property type="entry name" value="POLYPROTEIN, PUTATIVE-RELATED"/>
    <property type="match status" value="1"/>
</dbReference>